<evidence type="ECO:0000313" key="1">
    <source>
        <dbReference type="EMBL" id="CAF4084062.1"/>
    </source>
</evidence>
<dbReference type="Proteomes" id="UP000663842">
    <property type="component" value="Unassembled WGS sequence"/>
</dbReference>
<dbReference type="InterPro" id="IPR035985">
    <property type="entry name" value="Ubiquitin-activating_enz"/>
</dbReference>
<sequence>LLAFYEQYHRSPALATRDVDVPNLMIILERMTSSTAAAASSSSSSSNNINIEKWNEELLKDVLTDNNAVASIVGGIMSHDIIKAISKQEPKDNFFFFNGLSCAGLSIPIAC</sequence>
<dbReference type="GO" id="GO:0008641">
    <property type="term" value="F:ubiquitin-like modifier activating enzyme activity"/>
    <property type="evidence" value="ECO:0007669"/>
    <property type="project" value="InterPro"/>
</dbReference>
<reference evidence="1" key="1">
    <citation type="submission" date="2021-02" db="EMBL/GenBank/DDBJ databases">
        <authorList>
            <person name="Nowell W R."/>
        </authorList>
    </citation>
    <scope>NUCLEOTIDE SEQUENCE</scope>
</reference>
<proteinExistence type="predicted"/>
<dbReference type="SUPFAM" id="SSF69572">
    <property type="entry name" value="Activating enzymes of the ubiquitin-like proteins"/>
    <property type="match status" value="1"/>
</dbReference>
<protein>
    <submittedName>
        <fullName evidence="1">Uncharacterized protein</fullName>
    </submittedName>
</protein>
<evidence type="ECO:0000313" key="2">
    <source>
        <dbReference type="Proteomes" id="UP000663842"/>
    </source>
</evidence>
<dbReference type="EMBL" id="CAJOBF010003295">
    <property type="protein sequence ID" value="CAF4084062.1"/>
    <property type="molecule type" value="Genomic_DNA"/>
</dbReference>
<dbReference type="AlphaFoldDB" id="A0A819TUW4"/>
<comment type="caution">
    <text evidence="1">The sequence shown here is derived from an EMBL/GenBank/DDBJ whole genome shotgun (WGS) entry which is preliminary data.</text>
</comment>
<organism evidence="1 2">
    <name type="scientific">Rotaria magnacalcarata</name>
    <dbReference type="NCBI Taxonomy" id="392030"/>
    <lineage>
        <taxon>Eukaryota</taxon>
        <taxon>Metazoa</taxon>
        <taxon>Spiralia</taxon>
        <taxon>Gnathifera</taxon>
        <taxon>Rotifera</taxon>
        <taxon>Eurotatoria</taxon>
        <taxon>Bdelloidea</taxon>
        <taxon>Philodinida</taxon>
        <taxon>Philodinidae</taxon>
        <taxon>Rotaria</taxon>
    </lineage>
</organism>
<dbReference type="Gene3D" id="3.40.50.12550">
    <property type="entry name" value="Ubiquitin-activating enzyme E1, inactive adenylation domain, subdomain 2"/>
    <property type="match status" value="1"/>
</dbReference>
<name>A0A819TUW4_9BILA</name>
<feature type="non-terminal residue" evidence="1">
    <location>
        <position position="1"/>
    </location>
</feature>
<gene>
    <name evidence="1" type="ORF">UXM345_LOCUS21256</name>
</gene>
<accession>A0A819TUW4</accession>